<name>A0ACC2SUD1_9FUNG</name>
<accession>A0ACC2SUD1</accession>
<evidence type="ECO:0000313" key="2">
    <source>
        <dbReference type="Proteomes" id="UP001165960"/>
    </source>
</evidence>
<comment type="caution">
    <text evidence="1">The sequence shown here is derived from an EMBL/GenBank/DDBJ whole genome shotgun (WGS) entry which is preliminary data.</text>
</comment>
<protein>
    <submittedName>
        <fullName evidence="1">Uncharacterized protein</fullName>
    </submittedName>
</protein>
<dbReference type="Proteomes" id="UP001165960">
    <property type="component" value="Unassembled WGS sequence"/>
</dbReference>
<evidence type="ECO:0000313" key="1">
    <source>
        <dbReference type="EMBL" id="KAJ9065992.1"/>
    </source>
</evidence>
<gene>
    <name evidence="1" type="ORF">DSO57_1014050</name>
</gene>
<reference evidence="1" key="1">
    <citation type="submission" date="2022-04" db="EMBL/GenBank/DDBJ databases">
        <title>Genome of the entomopathogenic fungus Entomophthora muscae.</title>
        <authorList>
            <person name="Elya C."/>
            <person name="Lovett B.R."/>
            <person name="Lee E."/>
            <person name="Macias A.M."/>
            <person name="Hajek A.E."/>
            <person name="De Bivort B.L."/>
            <person name="Kasson M.T."/>
            <person name="De Fine Licht H.H."/>
            <person name="Stajich J.E."/>
        </authorList>
    </citation>
    <scope>NUCLEOTIDE SEQUENCE</scope>
    <source>
        <strain evidence="1">Berkeley</strain>
    </source>
</reference>
<proteinExistence type="predicted"/>
<organism evidence="1 2">
    <name type="scientific">Entomophthora muscae</name>
    <dbReference type="NCBI Taxonomy" id="34485"/>
    <lineage>
        <taxon>Eukaryota</taxon>
        <taxon>Fungi</taxon>
        <taxon>Fungi incertae sedis</taxon>
        <taxon>Zoopagomycota</taxon>
        <taxon>Entomophthoromycotina</taxon>
        <taxon>Entomophthoromycetes</taxon>
        <taxon>Entomophthorales</taxon>
        <taxon>Entomophthoraceae</taxon>
        <taxon>Entomophthora</taxon>
    </lineage>
</organism>
<dbReference type="EMBL" id="QTSX02004313">
    <property type="protein sequence ID" value="KAJ9065992.1"/>
    <property type="molecule type" value="Genomic_DNA"/>
</dbReference>
<keyword evidence="2" id="KW-1185">Reference proteome</keyword>
<sequence length="333" mass="38081">MASNSQHIKHLLSLYYPSHEAYPAPSNQAPLVTKTISANAKPLLLPYGCCNLLFYEISLALTHYFDVHLEEVVAFCNSDKTQSCLEFKDIGNPSIHIAKRAKFFLSTLTTFPANPDHFRPAPIFKLPLQFKNPYSSAMAMSYDYLITISNNLPEYSMFLFFLKSLTFKEPVAPDQVLYCWFHFRYPELLPHRYSAPKKTPQLSKDSNLQSPSLITCKEKGCTKKYKQQSGLYYHMAHVHTNVINYNVLKCPFSPCTKIYASLTGLRNHLKKLHLQPENFEMDVLSPPPSTPSPTCPILPCKLSFVSLVDLRAHMLKTHFWTFYNKSPTNNPSQ</sequence>